<dbReference type="EMBL" id="DQAY01000191">
    <property type="protein sequence ID" value="HCO27154.1"/>
    <property type="molecule type" value="Genomic_DNA"/>
</dbReference>
<proteinExistence type="predicted"/>
<comment type="caution">
    <text evidence="1">The sequence shown here is derived from an EMBL/GenBank/DDBJ whole genome shotgun (WGS) entry which is preliminary data.</text>
</comment>
<protein>
    <submittedName>
        <fullName evidence="1">Uncharacterized protein</fullName>
    </submittedName>
</protein>
<dbReference type="Proteomes" id="UP000263642">
    <property type="component" value="Unassembled WGS sequence"/>
</dbReference>
<dbReference type="AlphaFoldDB" id="A0A3D3RE94"/>
<accession>A0A3D3RE94</accession>
<name>A0A3D3RE94_9PLAN</name>
<sequence length="144" mass="16213">MNVDSIQHSFQNSISVLQKINMLNNIEEVSLMKFQHSAKIGKSTTRLLMLGILTATLSIGSGTQSAEAENWTFGRSYYSHELPPEVAARYPRPESRSAYRTPELATTPGFALRGARRWNYVRLYSGNSYDTTIYRSDTFNVVAP</sequence>
<organism evidence="1 2">
    <name type="scientific">Gimesia maris</name>
    <dbReference type="NCBI Taxonomy" id="122"/>
    <lineage>
        <taxon>Bacteria</taxon>
        <taxon>Pseudomonadati</taxon>
        <taxon>Planctomycetota</taxon>
        <taxon>Planctomycetia</taxon>
        <taxon>Planctomycetales</taxon>
        <taxon>Planctomycetaceae</taxon>
        <taxon>Gimesia</taxon>
    </lineage>
</organism>
<reference evidence="1 2" key="1">
    <citation type="journal article" date="2018" name="Nat. Biotechnol.">
        <title>A standardized bacterial taxonomy based on genome phylogeny substantially revises the tree of life.</title>
        <authorList>
            <person name="Parks D.H."/>
            <person name="Chuvochina M."/>
            <person name="Waite D.W."/>
            <person name="Rinke C."/>
            <person name="Skarshewski A."/>
            <person name="Chaumeil P.A."/>
            <person name="Hugenholtz P."/>
        </authorList>
    </citation>
    <scope>NUCLEOTIDE SEQUENCE [LARGE SCALE GENOMIC DNA]</scope>
    <source>
        <strain evidence="1">UBA9375</strain>
    </source>
</reference>
<gene>
    <name evidence="1" type="ORF">DIT97_30665</name>
</gene>
<evidence type="ECO:0000313" key="2">
    <source>
        <dbReference type="Proteomes" id="UP000263642"/>
    </source>
</evidence>
<evidence type="ECO:0000313" key="1">
    <source>
        <dbReference type="EMBL" id="HCO27154.1"/>
    </source>
</evidence>